<reference evidence="1" key="1">
    <citation type="submission" date="2021-03" db="EMBL/GenBank/DDBJ databases">
        <authorList>
            <person name="Bekaert M."/>
        </authorList>
    </citation>
    <scope>NUCLEOTIDE SEQUENCE</scope>
</reference>
<protein>
    <submittedName>
        <fullName evidence="1">Uncharacterized protein</fullName>
    </submittedName>
</protein>
<evidence type="ECO:0000313" key="1">
    <source>
        <dbReference type="EMBL" id="CAG2252583.1"/>
    </source>
</evidence>
<proteinExistence type="predicted"/>
<dbReference type="SUPFAM" id="SSF50923">
    <property type="entry name" value="Hemopexin-like domain"/>
    <property type="match status" value="1"/>
</dbReference>
<dbReference type="InterPro" id="IPR036375">
    <property type="entry name" value="Hemopexin-like_dom_sf"/>
</dbReference>
<dbReference type="Proteomes" id="UP000683360">
    <property type="component" value="Unassembled WGS sequence"/>
</dbReference>
<comment type="caution">
    <text evidence="1">The sequence shown here is derived from an EMBL/GenBank/DDBJ whole genome shotgun (WGS) entry which is preliminary data.</text>
</comment>
<accession>A0A8S3V5K0</accession>
<gene>
    <name evidence="1" type="ORF">MEDL_64161</name>
</gene>
<dbReference type="OrthoDB" id="6082891at2759"/>
<sequence>MFPVRSLIQCARKCAAQNECDGLQLHSLRNTSATGTCLENEECDGGNLTAECVFLIKSELLEAKQYQENTVIIAKHGRIKPQNVKECYPPPTKEMSLPTTIPTTTSSVCKIVGAVFISMLKEIWLFSDLWLYIYSSSDALGTEDFRRRPIKERFADLPGPVTAGYSKDKRVYLIVGSSVFTYSTLWYASSTKRETVYEHFRPDVPNRIDGLIVNGSSTQIFSRNYVYDASNDHMVIRPFRSRNRYNPYRSTYKNIQPKRIDAVTGIGPDTFLFICKQSYYLFKISTLKKNKHAGLWIKGKQNLKC</sequence>
<dbReference type="EMBL" id="CAJPWZ010003123">
    <property type="protein sequence ID" value="CAG2252583.1"/>
    <property type="molecule type" value="Genomic_DNA"/>
</dbReference>
<name>A0A8S3V5K0_MYTED</name>
<evidence type="ECO:0000313" key="2">
    <source>
        <dbReference type="Proteomes" id="UP000683360"/>
    </source>
</evidence>
<dbReference type="Gene3D" id="2.110.10.10">
    <property type="entry name" value="Hemopexin-like domain"/>
    <property type="match status" value="1"/>
</dbReference>
<organism evidence="1 2">
    <name type="scientific">Mytilus edulis</name>
    <name type="common">Blue mussel</name>
    <dbReference type="NCBI Taxonomy" id="6550"/>
    <lineage>
        <taxon>Eukaryota</taxon>
        <taxon>Metazoa</taxon>
        <taxon>Spiralia</taxon>
        <taxon>Lophotrochozoa</taxon>
        <taxon>Mollusca</taxon>
        <taxon>Bivalvia</taxon>
        <taxon>Autobranchia</taxon>
        <taxon>Pteriomorphia</taxon>
        <taxon>Mytilida</taxon>
        <taxon>Mytiloidea</taxon>
        <taxon>Mytilidae</taxon>
        <taxon>Mytilinae</taxon>
        <taxon>Mytilus</taxon>
    </lineage>
</organism>
<keyword evidence="2" id="KW-1185">Reference proteome</keyword>
<dbReference type="AlphaFoldDB" id="A0A8S3V5K0"/>